<evidence type="ECO:0000313" key="5">
    <source>
        <dbReference type="Proteomes" id="UP001303614"/>
    </source>
</evidence>
<accession>A0A1A9MEL1</accession>
<proteinExistence type="predicted"/>
<reference evidence="3 4" key="1">
    <citation type="submission" date="2016-05" db="EMBL/GenBank/DDBJ databases">
        <title>Pathogenic, phenotypic and molecular characterisation of Xanthomonas nasturtii sp. nov. and Xanthomonas floridensis sp. nov., new species of Xanthomonas associated with watercress production in Florida.</title>
        <authorList>
            <person name="Vicente J.G."/>
            <person name="Rothwell S."/>
            <person name="Holub E.B."/>
            <person name="Studholme D.J."/>
        </authorList>
    </citation>
    <scope>NUCLEOTIDE SEQUENCE [LARGE SCALE GENOMIC DNA]</scope>
    <source>
        <strain evidence="3 4">WHRI 8848</strain>
    </source>
</reference>
<dbReference type="AlphaFoldDB" id="A0A1A9MEL1"/>
<protein>
    <recommendedName>
        <fullName evidence="6">Secreted protein</fullName>
    </recommendedName>
</protein>
<dbReference type="Proteomes" id="UP000077659">
    <property type="component" value="Unassembled WGS sequence"/>
</dbReference>
<dbReference type="RefSeq" id="WP_064508029.1">
    <property type="nucleotide sequence ID" value="NZ_JAYFSN010000012.1"/>
</dbReference>
<evidence type="ECO:0008006" key="6">
    <source>
        <dbReference type="Google" id="ProtNLM"/>
    </source>
</evidence>
<keyword evidence="1" id="KW-0732">Signal</keyword>
<dbReference type="EMBL" id="JAYFSO010000014">
    <property type="protein sequence ID" value="MEA5124655.1"/>
    <property type="molecule type" value="Genomic_DNA"/>
</dbReference>
<reference evidence="2 5" key="2">
    <citation type="submission" date="2023-12" db="EMBL/GenBank/DDBJ databases">
        <title>Genome sequencing of Xanthomonas floridensis.</title>
        <authorList>
            <person name="Greer S."/>
            <person name="Harrison J."/>
            <person name="Grant M."/>
            <person name="Vicente J."/>
            <person name="Studholme D."/>
        </authorList>
    </citation>
    <scope>NUCLEOTIDE SEQUENCE [LARGE SCALE GENOMIC DNA]</scope>
    <source>
        <strain evidence="2 5">WHRI 8848</strain>
    </source>
</reference>
<evidence type="ECO:0000313" key="3">
    <source>
        <dbReference type="EMBL" id="OAG68582.1"/>
    </source>
</evidence>
<sequence>MSKDAKKTLLTCTIALVLVVVSTASAEQRGRSDLWPLKRQQVLTGTYTGQLTSYTQDCQTVRAELFLSMPTPSRNMQRYTLKTTCIAGNQLNRPPRTITGAWDMDEASGSCLVLNFMDVDDPMVGPNIYGFAVEEDPLPSDHKHPIYVLAQDGHNCHSGRSPEYDDKMLRRVR</sequence>
<feature type="chain" id="PRO_5008393048" description="Secreted protein" evidence="1">
    <location>
        <begin position="27"/>
        <end position="173"/>
    </location>
</feature>
<dbReference type="Proteomes" id="UP001303614">
    <property type="component" value="Unassembled WGS sequence"/>
</dbReference>
<evidence type="ECO:0000313" key="4">
    <source>
        <dbReference type="Proteomes" id="UP000077659"/>
    </source>
</evidence>
<organism evidence="3 4">
    <name type="scientific">Xanthomonas floridensis</name>
    <dbReference type="NCBI Taxonomy" id="1843580"/>
    <lineage>
        <taxon>Bacteria</taxon>
        <taxon>Pseudomonadati</taxon>
        <taxon>Pseudomonadota</taxon>
        <taxon>Gammaproteobacteria</taxon>
        <taxon>Lysobacterales</taxon>
        <taxon>Lysobacteraceae</taxon>
        <taxon>Xanthomonas</taxon>
    </lineage>
</organism>
<dbReference type="OrthoDB" id="6003161at2"/>
<evidence type="ECO:0000256" key="1">
    <source>
        <dbReference type="SAM" id="SignalP"/>
    </source>
</evidence>
<name>A0A1A9MEL1_9XANT</name>
<gene>
    <name evidence="3" type="ORF">A7D17_12740</name>
    <name evidence="2" type="ORF">VB146_12460</name>
</gene>
<feature type="signal peptide" evidence="1">
    <location>
        <begin position="1"/>
        <end position="26"/>
    </location>
</feature>
<dbReference type="EMBL" id="LXNG01000007">
    <property type="protein sequence ID" value="OAG68582.1"/>
    <property type="molecule type" value="Genomic_DNA"/>
</dbReference>
<evidence type="ECO:0000313" key="2">
    <source>
        <dbReference type="EMBL" id="MEA5124655.1"/>
    </source>
</evidence>
<comment type="caution">
    <text evidence="3">The sequence shown here is derived from an EMBL/GenBank/DDBJ whole genome shotgun (WGS) entry which is preliminary data.</text>
</comment>
<keyword evidence="5" id="KW-1185">Reference proteome</keyword>